<protein>
    <recommendedName>
        <fullName evidence="3">M23ase beta-sheet core domain-containing protein</fullName>
    </recommendedName>
</protein>
<dbReference type="OrthoDB" id="9814377at2"/>
<reference evidence="5" key="1">
    <citation type="submission" date="2019-06" db="EMBL/GenBank/DDBJ databases">
        <title>Alistipes onderdonkii subsp. vulgaris subsp. nov., Alistipes dispar sp. nov. and Alistipes communis sp. nov., isolated from human faeces, and creation of Alistipes onderdonkii subsp. onderdonkii subsp. nov.</title>
        <authorList>
            <person name="Sakamoto M."/>
            <person name="Ikeyama N."/>
            <person name="Ogata Y."/>
            <person name="Suda W."/>
            <person name="Iino T."/>
            <person name="Hattori M."/>
            <person name="Ohkuma M."/>
        </authorList>
    </citation>
    <scope>NUCLEOTIDE SEQUENCE [LARGE SCALE GENOMIC DNA]</scope>
    <source>
        <strain evidence="5">5CPEGH6</strain>
    </source>
</reference>
<gene>
    <name evidence="4" type="ORF">A5CPEGH6_19800</name>
</gene>
<dbReference type="GO" id="GO:0004222">
    <property type="term" value="F:metalloendopeptidase activity"/>
    <property type="evidence" value="ECO:0007669"/>
    <property type="project" value="TreeGrafter"/>
</dbReference>
<evidence type="ECO:0000256" key="1">
    <source>
        <dbReference type="ARBA" id="ARBA00022729"/>
    </source>
</evidence>
<dbReference type="GeneID" id="98673964"/>
<evidence type="ECO:0000313" key="5">
    <source>
        <dbReference type="Proteomes" id="UP000319374"/>
    </source>
</evidence>
<keyword evidence="5" id="KW-1185">Reference proteome</keyword>
<organism evidence="4 5">
    <name type="scientific">Alistipes dispar</name>
    <dbReference type="NCBI Taxonomy" id="2585119"/>
    <lineage>
        <taxon>Bacteria</taxon>
        <taxon>Pseudomonadati</taxon>
        <taxon>Bacteroidota</taxon>
        <taxon>Bacteroidia</taxon>
        <taxon>Bacteroidales</taxon>
        <taxon>Rikenellaceae</taxon>
        <taxon>Alistipes</taxon>
    </lineage>
</organism>
<evidence type="ECO:0000259" key="3">
    <source>
        <dbReference type="Pfam" id="PF01551"/>
    </source>
</evidence>
<keyword evidence="2" id="KW-1133">Transmembrane helix</keyword>
<dbReference type="EMBL" id="AP019736">
    <property type="protein sequence ID" value="BBL07342.1"/>
    <property type="molecule type" value="Genomic_DNA"/>
</dbReference>
<sequence length="289" mass="32234">MKTIKSVRAWWRGLFRKRRFNMLNATDNSEEWHVHVSPASLLAGLVAFVLVLFILTLSLVAYSPVLEFLPGYRTEADRSRESLIQNIIRLDSMERMMNDMMTYNENIAMILEGNTPVARTLPGSDSTRASKVLVMPSAEDSLLRAQMEGDGPYSLAGRGSDSRRRIREAIELAKPVEGIITERFDISQGRFGVKIAAAASDRIAAVDGGTVVQSLWTPERGYTVIMQHRGGLLSVYRNLSQSLAAPGQTLRPGELVGYNSEAENGEVRMFEFELWSDGKPVDPESYIVF</sequence>
<dbReference type="Gene3D" id="2.70.70.10">
    <property type="entry name" value="Glucose Permease (Domain IIA)"/>
    <property type="match status" value="1"/>
</dbReference>
<dbReference type="PANTHER" id="PTHR21666">
    <property type="entry name" value="PEPTIDASE-RELATED"/>
    <property type="match status" value="1"/>
</dbReference>
<keyword evidence="2" id="KW-0472">Membrane</keyword>
<accession>A0A4Y1X2T2</accession>
<dbReference type="AlphaFoldDB" id="A0A4Y1X2T2"/>
<dbReference type="PANTHER" id="PTHR21666:SF289">
    <property type="entry name" value="L-ALA--D-GLU ENDOPEPTIDASE"/>
    <property type="match status" value="1"/>
</dbReference>
<dbReference type="InterPro" id="IPR011055">
    <property type="entry name" value="Dup_hybrid_motif"/>
</dbReference>
<dbReference type="Proteomes" id="UP000319374">
    <property type="component" value="Chromosome"/>
</dbReference>
<name>A0A4Y1X2T2_9BACT</name>
<dbReference type="Pfam" id="PF01551">
    <property type="entry name" value="Peptidase_M23"/>
    <property type="match status" value="1"/>
</dbReference>
<dbReference type="RefSeq" id="WP_141429526.1">
    <property type="nucleotide sequence ID" value="NZ_AP019736.1"/>
</dbReference>
<proteinExistence type="predicted"/>
<dbReference type="KEGG" id="ada:A5CPEGH6_19800"/>
<keyword evidence="1" id="KW-0732">Signal</keyword>
<dbReference type="InterPro" id="IPR016047">
    <property type="entry name" value="M23ase_b-sheet_dom"/>
</dbReference>
<evidence type="ECO:0000313" key="4">
    <source>
        <dbReference type="EMBL" id="BBL07342.1"/>
    </source>
</evidence>
<dbReference type="SUPFAM" id="SSF51261">
    <property type="entry name" value="Duplicated hybrid motif"/>
    <property type="match status" value="1"/>
</dbReference>
<feature type="transmembrane region" description="Helical" evidence="2">
    <location>
        <begin position="41"/>
        <end position="62"/>
    </location>
</feature>
<dbReference type="InterPro" id="IPR050570">
    <property type="entry name" value="Cell_wall_metabolism_enzyme"/>
</dbReference>
<keyword evidence="2" id="KW-0812">Transmembrane</keyword>
<feature type="domain" description="M23ase beta-sheet core" evidence="3">
    <location>
        <begin position="191"/>
        <end position="283"/>
    </location>
</feature>
<dbReference type="CDD" id="cd12797">
    <property type="entry name" value="M23_peptidase"/>
    <property type="match status" value="1"/>
</dbReference>
<evidence type="ECO:0000256" key="2">
    <source>
        <dbReference type="SAM" id="Phobius"/>
    </source>
</evidence>